<feature type="domain" description="Bacterial type II secretion system protein E" evidence="3">
    <location>
        <begin position="181"/>
        <end position="339"/>
    </location>
</feature>
<keyword evidence="2" id="KW-0067">ATP-binding</keyword>
<dbReference type="FunFam" id="3.30.450.90:FF:000001">
    <property type="entry name" value="Type II secretion system ATPase GspE"/>
    <property type="match status" value="1"/>
</dbReference>
<dbReference type="PANTHER" id="PTHR30258">
    <property type="entry name" value="TYPE II SECRETION SYSTEM PROTEIN GSPE-RELATED"/>
    <property type="match status" value="1"/>
</dbReference>
<name>A0A3B0TZP8_9ZZZZ</name>
<dbReference type="Gene3D" id="3.40.50.300">
    <property type="entry name" value="P-loop containing nucleotide triphosphate hydrolases"/>
    <property type="match status" value="1"/>
</dbReference>
<evidence type="ECO:0000256" key="2">
    <source>
        <dbReference type="ARBA" id="ARBA00022840"/>
    </source>
</evidence>
<sequence length="339" mass="37913">MSVSLKDKLIQTLIESESISQKDIDDAIRFQKKNKIGLDKALVEKGLIKEEDLLMLLVRELNIPFINLSKYKIDSSLMDVIPEKIARQYGIVPLSALDKTMTVAISDPFNVFAIDDLKNLTGKEIDVVMSTNEEILKAISAFYGESSTASFDEIREDFRTEDFEIVEEEDDSVSDIDSVDESEKAPIIRMVNLIIRDALKQRASDIHMEPMEDSMRVRYRVDGVLRNVLDVPKESQNAVIVRIKIMSRLDITSSMIPQDGRFKLKSGKKEVDFRVSLLPTTHGQKVVMRVLDKANLSVGLGGLGLTKKALDLVDEAIKKPFGMILVTGPTGSGKSTTLY</sequence>
<dbReference type="InterPro" id="IPR037257">
    <property type="entry name" value="T2SS_E_N_sf"/>
</dbReference>
<dbReference type="Pfam" id="PF05157">
    <property type="entry name" value="MshEN"/>
    <property type="match status" value="1"/>
</dbReference>
<dbReference type="GO" id="GO:0005886">
    <property type="term" value="C:plasma membrane"/>
    <property type="evidence" value="ECO:0007669"/>
    <property type="project" value="TreeGrafter"/>
</dbReference>
<dbReference type="EMBL" id="UOEN01000200">
    <property type="protein sequence ID" value="VAW14024.1"/>
    <property type="molecule type" value="Genomic_DNA"/>
</dbReference>
<dbReference type="InterPro" id="IPR001482">
    <property type="entry name" value="T2SS/T4SS_dom"/>
</dbReference>
<gene>
    <name evidence="5" type="ORF">MNBD_BACTEROID05-353</name>
</gene>
<dbReference type="AlphaFoldDB" id="A0A3B0TZP8"/>
<keyword evidence="1" id="KW-0547">Nucleotide-binding</keyword>
<dbReference type="GO" id="GO:0005524">
    <property type="term" value="F:ATP binding"/>
    <property type="evidence" value="ECO:0007669"/>
    <property type="project" value="UniProtKB-KW"/>
</dbReference>
<evidence type="ECO:0000256" key="1">
    <source>
        <dbReference type="ARBA" id="ARBA00022741"/>
    </source>
</evidence>
<dbReference type="PANTHER" id="PTHR30258:SF1">
    <property type="entry name" value="PROTEIN TRANSPORT PROTEIN HOFB HOMOLOG"/>
    <property type="match status" value="1"/>
</dbReference>
<evidence type="ECO:0000313" key="5">
    <source>
        <dbReference type="EMBL" id="VAW14024.1"/>
    </source>
</evidence>
<organism evidence="5">
    <name type="scientific">hydrothermal vent metagenome</name>
    <dbReference type="NCBI Taxonomy" id="652676"/>
    <lineage>
        <taxon>unclassified sequences</taxon>
        <taxon>metagenomes</taxon>
        <taxon>ecological metagenomes</taxon>
    </lineage>
</organism>
<proteinExistence type="predicted"/>
<dbReference type="InterPro" id="IPR027417">
    <property type="entry name" value="P-loop_NTPase"/>
</dbReference>
<dbReference type="SUPFAM" id="SSF160246">
    <property type="entry name" value="EspE N-terminal domain-like"/>
    <property type="match status" value="1"/>
</dbReference>
<protein>
    <submittedName>
        <fullName evidence="5">Type IV fimbrial assembly, ATPase PilB</fullName>
    </submittedName>
</protein>
<feature type="non-terminal residue" evidence="5">
    <location>
        <position position="339"/>
    </location>
</feature>
<evidence type="ECO:0000259" key="3">
    <source>
        <dbReference type="Pfam" id="PF00437"/>
    </source>
</evidence>
<dbReference type="Pfam" id="PF00437">
    <property type="entry name" value="T2SSE"/>
    <property type="match status" value="1"/>
</dbReference>
<reference evidence="5" key="1">
    <citation type="submission" date="2018-06" db="EMBL/GenBank/DDBJ databases">
        <authorList>
            <person name="Zhirakovskaya E."/>
        </authorList>
    </citation>
    <scope>NUCLEOTIDE SEQUENCE</scope>
</reference>
<dbReference type="InterPro" id="IPR007831">
    <property type="entry name" value="T2SS_GspE_N"/>
</dbReference>
<dbReference type="Gene3D" id="3.30.450.90">
    <property type="match status" value="1"/>
</dbReference>
<dbReference type="SUPFAM" id="SSF52540">
    <property type="entry name" value="P-loop containing nucleoside triphosphate hydrolases"/>
    <property type="match status" value="1"/>
</dbReference>
<accession>A0A3B0TZP8</accession>
<feature type="domain" description="Type II secretion system protein GspE N-terminal" evidence="4">
    <location>
        <begin position="61"/>
        <end position="147"/>
    </location>
</feature>
<evidence type="ECO:0000259" key="4">
    <source>
        <dbReference type="Pfam" id="PF05157"/>
    </source>
</evidence>
<dbReference type="GO" id="GO:0016887">
    <property type="term" value="F:ATP hydrolysis activity"/>
    <property type="evidence" value="ECO:0007669"/>
    <property type="project" value="TreeGrafter"/>
</dbReference>
<dbReference type="FunFam" id="3.30.300.160:FF:000002">
    <property type="entry name" value="Type II secretion system protein E"/>
    <property type="match status" value="1"/>
</dbReference>
<dbReference type="Gene3D" id="3.30.300.160">
    <property type="entry name" value="Type II secretion system, protein E, N-terminal domain"/>
    <property type="match status" value="1"/>
</dbReference>